<keyword evidence="2" id="KW-1185">Reference proteome</keyword>
<dbReference type="InterPro" id="IPR027417">
    <property type="entry name" value="P-loop_NTPase"/>
</dbReference>
<dbReference type="AlphaFoldDB" id="A0A1G6HI80"/>
<evidence type="ECO:0008006" key="3">
    <source>
        <dbReference type="Google" id="ProtNLM"/>
    </source>
</evidence>
<proteinExistence type="predicted"/>
<dbReference type="SUPFAM" id="SSF52540">
    <property type="entry name" value="P-loop containing nucleoside triphosphate hydrolases"/>
    <property type="match status" value="1"/>
</dbReference>
<sequence>MTQVIFMCGPAGSGKTTASLALEAAAFTRLSIDEEAWRDGHHEHPLPDDVAEQMRARLRGRLVDLVASGTDVVLDFAFWSRAVRDDYRRLLAPYGVAPETYYLATPREVVLARLDARKNAGPNEIVLPRAVAEAYFDGFEVPTPDEGPLRILTGSAT</sequence>
<dbReference type="EMBL" id="FMYH01000001">
    <property type="protein sequence ID" value="SDB93942.1"/>
    <property type="molecule type" value="Genomic_DNA"/>
</dbReference>
<reference evidence="1 2" key="1">
    <citation type="submission" date="2016-09" db="EMBL/GenBank/DDBJ databases">
        <authorList>
            <person name="Capua I."/>
            <person name="De Benedictis P."/>
            <person name="Joannis T."/>
            <person name="Lombin L.H."/>
            <person name="Cattoli G."/>
        </authorList>
    </citation>
    <scope>NUCLEOTIDE SEQUENCE [LARGE SCALE GENOMIC DNA]</scope>
    <source>
        <strain evidence="1 2">ISLP-3</strain>
    </source>
</reference>
<evidence type="ECO:0000313" key="2">
    <source>
        <dbReference type="Proteomes" id="UP000199039"/>
    </source>
</evidence>
<gene>
    <name evidence="1" type="ORF">SAMN05216410_1064</name>
</gene>
<dbReference type="Gene3D" id="3.40.50.300">
    <property type="entry name" value="P-loop containing nucleotide triphosphate hydrolases"/>
    <property type="match status" value="1"/>
</dbReference>
<accession>A0A1G6HI80</accession>
<dbReference type="Pfam" id="PF13671">
    <property type="entry name" value="AAA_33"/>
    <property type="match status" value="1"/>
</dbReference>
<protein>
    <recommendedName>
        <fullName evidence="3">AAA domain-containing protein</fullName>
    </recommendedName>
</protein>
<dbReference type="RefSeq" id="WP_217629089.1">
    <property type="nucleotide sequence ID" value="NZ_FMYH01000001.1"/>
</dbReference>
<name>A0A1G6HI80_9MICO</name>
<dbReference type="STRING" id="1814289.SAMN05216410_1064"/>
<organism evidence="1 2">
    <name type="scientific">Sanguibacter gelidistatuariae</name>
    <dbReference type="NCBI Taxonomy" id="1814289"/>
    <lineage>
        <taxon>Bacteria</taxon>
        <taxon>Bacillati</taxon>
        <taxon>Actinomycetota</taxon>
        <taxon>Actinomycetes</taxon>
        <taxon>Micrococcales</taxon>
        <taxon>Sanguibacteraceae</taxon>
        <taxon>Sanguibacter</taxon>
    </lineage>
</organism>
<dbReference type="Proteomes" id="UP000199039">
    <property type="component" value="Unassembled WGS sequence"/>
</dbReference>
<evidence type="ECO:0000313" key="1">
    <source>
        <dbReference type="EMBL" id="SDB93942.1"/>
    </source>
</evidence>